<dbReference type="Proteomes" id="UP000332933">
    <property type="component" value="Unassembled WGS sequence"/>
</dbReference>
<dbReference type="PANTHER" id="PTHR23077:SF117">
    <property type="entry name" value="AAA+ ATPASE DOMAIN-CONTAINING PROTEIN"/>
    <property type="match status" value="1"/>
</dbReference>
<evidence type="ECO:0000256" key="3">
    <source>
        <dbReference type="ARBA" id="ARBA00023054"/>
    </source>
</evidence>
<dbReference type="AlphaFoldDB" id="A0A485L3P2"/>
<dbReference type="InterPro" id="IPR003593">
    <property type="entry name" value="AAA+_ATPase"/>
</dbReference>
<dbReference type="PANTHER" id="PTHR23077">
    <property type="entry name" value="AAA-FAMILY ATPASE"/>
    <property type="match status" value="1"/>
</dbReference>
<evidence type="ECO:0000313" key="6">
    <source>
        <dbReference type="EMBL" id="VFT92236.1"/>
    </source>
</evidence>
<dbReference type="InterPro" id="IPR003959">
    <property type="entry name" value="ATPase_AAA_core"/>
</dbReference>
<dbReference type="OrthoDB" id="5421at2759"/>
<evidence type="ECO:0000256" key="2">
    <source>
        <dbReference type="ARBA" id="ARBA00022840"/>
    </source>
</evidence>
<dbReference type="Pfam" id="PF17862">
    <property type="entry name" value="AAA_lid_3"/>
    <property type="match status" value="1"/>
</dbReference>
<evidence type="ECO:0000313" key="7">
    <source>
        <dbReference type="Proteomes" id="UP000332933"/>
    </source>
</evidence>
<sequence>MAQRRRAWSGQGYLPLNTIHDFGSKHTAQCYRLTHGDSRLLCVSLGEPHDPTPSCDDDEDDTPALHVLPWMLHALNIPNGGSVTYECIASLSIVPIAVLEVELLHPFPRSSMVATKKRHDIPQVVRDGTLDFSTVIRRQLTHAARDHVFSVRLMGQLYIGRVVQTLDGAQHHIADVGAVTSTTTVLHRATSATTSLVDDWKVHWDAFPWRARMQAAGFAGYDSLVDHMTLHLRLVLSMEQAAITSHGLLVHGVRGVGKTLFLHALETQLTALRVPCLVVDGLSLQLEADTTTAFASASTFLANRVRGLAPHGVLLVDNLDALFDDEDGGNEMSSLGRSLLQLLDAWATDLRPLAMVATTTSTLPPTALRAGRLERQFKMDVPTESMRQEILACMLPNQVALVHRLASITGGYVGKDLAKIVRHATAATKLKHMASSSPSWLDLLHAQGNVQPSQLQDLNVQRPSKVETWQKFAGYAALKTRLVELISYRFERKDALQGLGVDSVSGILLYGPSGCGKSMLIRGLAAASNANFVHVQSSKLMSKYFGETEKSIRDLFARAQSSAPCILFFDELDSIAEKRAFSNDGDSGGASGVYSRVLSTLLNEMDGIGGQSSDVIVMAATNRVDSLDAALVRPGRMDQALEVGYPSAADREAIFAQYTNAMPLAADMDVAALAAMGHDCMTGAEIGAICKEAAFRALRESEAATHVEQRHFREAMAVATAKKSAAAVP</sequence>
<dbReference type="InterPro" id="IPR027417">
    <property type="entry name" value="P-loop_NTPase"/>
</dbReference>
<dbReference type="Gene3D" id="1.10.8.60">
    <property type="match status" value="2"/>
</dbReference>
<dbReference type="InterPro" id="IPR041569">
    <property type="entry name" value="AAA_lid_3"/>
</dbReference>
<dbReference type="SMART" id="SM00382">
    <property type="entry name" value="AAA"/>
    <property type="match status" value="2"/>
</dbReference>
<reference evidence="5" key="2">
    <citation type="submission" date="2019-06" db="EMBL/GenBank/DDBJ databases">
        <title>Genomics analysis of Aphanomyces spp. identifies a new class of oomycete effector associated with host adaptation.</title>
        <authorList>
            <person name="Gaulin E."/>
        </authorList>
    </citation>
    <scope>NUCLEOTIDE SEQUENCE</scope>
    <source>
        <strain evidence="5">CBS 578.67</strain>
    </source>
</reference>
<dbReference type="GO" id="GO:0005524">
    <property type="term" value="F:ATP binding"/>
    <property type="evidence" value="ECO:0007669"/>
    <property type="project" value="UniProtKB-KW"/>
</dbReference>
<dbReference type="Gene3D" id="3.40.50.300">
    <property type="entry name" value="P-loop containing nucleotide triphosphate hydrolases"/>
    <property type="match status" value="2"/>
</dbReference>
<dbReference type="EMBL" id="CAADRA010005700">
    <property type="protein sequence ID" value="VFT92236.1"/>
    <property type="molecule type" value="Genomic_DNA"/>
</dbReference>
<dbReference type="Pfam" id="PF00004">
    <property type="entry name" value="AAA"/>
    <property type="match status" value="2"/>
</dbReference>
<dbReference type="InterPro" id="IPR050168">
    <property type="entry name" value="AAA_ATPase_domain"/>
</dbReference>
<evidence type="ECO:0000256" key="1">
    <source>
        <dbReference type="ARBA" id="ARBA00022741"/>
    </source>
</evidence>
<evidence type="ECO:0000313" key="5">
    <source>
        <dbReference type="EMBL" id="KAF0693569.1"/>
    </source>
</evidence>
<proteinExistence type="predicted"/>
<gene>
    <name evidence="6" type="primary">Aste57867_15434</name>
    <name evidence="5" type="ORF">As57867_015378</name>
    <name evidence="6" type="ORF">ASTE57867_15434</name>
</gene>
<dbReference type="FunFam" id="3.40.50.300:FF:001025">
    <property type="entry name" value="ATPase family, AAA domain-containing 2B"/>
    <property type="match status" value="1"/>
</dbReference>
<reference evidence="6 7" key="1">
    <citation type="submission" date="2019-03" db="EMBL/GenBank/DDBJ databases">
        <authorList>
            <person name="Gaulin E."/>
            <person name="Dumas B."/>
        </authorList>
    </citation>
    <scope>NUCLEOTIDE SEQUENCE [LARGE SCALE GENOMIC DNA]</scope>
    <source>
        <strain evidence="6">CBS 568.67</strain>
    </source>
</reference>
<feature type="domain" description="AAA+ ATPase" evidence="4">
    <location>
        <begin position="244"/>
        <end position="383"/>
    </location>
</feature>
<feature type="domain" description="AAA+ ATPase" evidence="4">
    <location>
        <begin position="503"/>
        <end position="647"/>
    </location>
</feature>
<keyword evidence="2" id="KW-0067">ATP-binding</keyword>
<organism evidence="6 7">
    <name type="scientific">Aphanomyces stellatus</name>
    <dbReference type="NCBI Taxonomy" id="120398"/>
    <lineage>
        <taxon>Eukaryota</taxon>
        <taxon>Sar</taxon>
        <taxon>Stramenopiles</taxon>
        <taxon>Oomycota</taxon>
        <taxon>Saprolegniomycetes</taxon>
        <taxon>Saprolegniales</taxon>
        <taxon>Verrucalvaceae</taxon>
        <taxon>Aphanomyces</taxon>
    </lineage>
</organism>
<dbReference type="EMBL" id="VJMH01005679">
    <property type="protein sequence ID" value="KAF0693569.1"/>
    <property type="molecule type" value="Genomic_DNA"/>
</dbReference>
<dbReference type="InterPro" id="IPR003960">
    <property type="entry name" value="ATPase_AAA_CS"/>
</dbReference>
<keyword evidence="1" id="KW-0547">Nucleotide-binding</keyword>
<dbReference type="GO" id="GO:0016887">
    <property type="term" value="F:ATP hydrolysis activity"/>
    <property type="evidence" value="ECO:0007669"/>
    <property type="project" value="InterPro"/>
</dbReference>
<accession>A0A485L3P2</accession>
<keyword evidence="7" id="KW-1185">Reference proteome</keyword>
<dbReference type="PROSITE" id="PS00674">
    <property type="entry name" value="AAA"/>
    <property type="match status" value="1"/>
</dbReference>
<dbReference type="SUPFAM" id="SSF52540">
    <property type="entry name" value="P-loop containing nucleoside triphosphate hydrolases"/>
    <property type="match status" value="2"/>
</dbReference>
<keyword evidence="3" id="KW-0175">Coiled coil</keyword>
<name>A0A485L3P2_9STRA</name>
<evidence type="ECO:0000259" key="4">
    <source>
        <dbReference type="SMART" id="SM00382"/>
    </source>
</evidence>
<protein>
    <submittedName>
        <fullName evidence="6">Aste57867_15434 protein</fullName>
    </submittedName>
</protein>